<evidence type="ECO:0008006" key="4">
    <source>
        <dbReference type="Google" id="ProtNLM"/>
    </source>
</evidence>
<dbReference type="Proteomes" id="UP001234178">
    <property type="component" value="Unassembled WGS sequence"/>
</dbReference>
<accession>A0ABR0ALE5</accession>
<evidence type="ECO:0000256" key="1">
    <source>
        <dbReference type="SAM" id="Phobius"/>
    </source>
</evidence>
<keyword evidence="1" id="KW-0472">Membrane</keyword>
<keyword evidence="1" id="KW-1133">Transmembrane helix</keyword>
<reference evidence="2 3" key="1">
    <citation type="journal article" date="2023" name="Nucleic Acids Res.">
        <title>The hologenome of Daphnia magna reveals possible DNA methylation and microbiome-mediated evolution of the host genome.</title>
        <authorList>
            <person name="Chaturvedi A."/>
            <person name="Li X."/>
            <person name="Dhandapani V."/>
            <person name="Marshall H."/>
            <person name="Kissane S."/>
            <person name="Cuenca-Cambronero M."/>
            <person name="Asole G."/>
            <person name="Calvet F."/>
            <person name="Ruiz-Romero M."/>
            <person name="Marangio P."/>
            <person name="Guigo R."/>
            <person name="Rago D."/>
            <person name="Mirbahai L."/>
            <person name="Eastwood N."/>
            <person name="Colbourne J.K."/>
            <person name="Zhou J."/>
            <person name="Mallon E."/>
            <person name="Orsini L."/>
        </authorList>
    </citation>
    <scope>NUCLEOTIDE SEQUENCE [LARGE SCALE GENOMIC DNA]</scope>
    <source>
        <strain evidence="2">LRV0_1</strain>
    </source>
</reference>
<proteinExistence type="predicted"/>
<evidence type="ECO:0000313" key="3">
    <source>
        <dbReference type="Proteomes" id="UP001234178"/>
    </source>
</evidence>
<keyword evidence="3" id="KW-1185">Reference proteome</keyword>
<evidence type="ECO:0000313" key="2">
    <source>
        <dbReference type="EMBL" id="KAK4025914.1"/>
    </source>
</evidence>
<protein>
    <recommendedName>
        <fullName evidence="4">Secreted protein</fullName>
    </recommendedName>
</protein>
<feature type="transmembrane region" description="Helical" evidence="1">
    <location>
        <begin position="6"/>
        <end position="27"/>
    </location>
</feature>
<dbReference type="EMBL" id="JAOYFB010000038">
    <property type="protein sequence ID" value="KAK4025914.1"/>
    <property type="molecule type" value="Genomic_DNA"/>
</dbReference>
<keyword evidence="1" id="KW-0812">Transmembrane</keyword>
<comment type="caution">
    <text evidence="2">The sequence shown here is derived from an EMBL/GenBank/DDBJ whole genome shotgun (WGS) entry which is preliminary data.</text>
</comment>
<name>A0ABR0ALE5_9CRUS</name>
<gene>
    <name evidence="2" type="ORF">OUZ56_014949</name>
</gene>
<sequence>MDYNKSTSYVIVLDLFHFMVVILCLLLKSPVGLGFVGADIISEEREEMRYCIENAGSSSSLYRRWLNREPNRRNPKKLTRATSKPANLTGVLLVGCPTARLKAKR</sequence>
<organism evidence="2 3">
    <name type="scientific">Daphnia magna</name>
    <dbReference type="NCBI Taxonomy" id="35525"/>
    <lineage>
        <taxon>Eukaryota</taxon>
        <taxon>Metazoa</taxon>
        <taxon>Ecdysozoa</taxon>
        <taxon>Arthropoda</taxon>
        <taxon>Crustacea</taxon>
        <taxon>Branchiopoda</taxon>
        <taxon>Diplostraca</taxon>
        <taxon>Cladocera</taxon>
        <taxon>Anomopoda</taxon>
        <taxon>Daphniidae</taxon>
        <taxon>Daphnia</taxon>
    </lineage>
</organism>